<evidence type="ECO:0000313" key="2">
    <source>
        <dbReference type="Proteomes" id="UP000281431"/>
    </source>
</evidence>
<dbReference type="AlphaFoldDB" id="A0A3N6M9Z2"/>
<comment type="caution">
    <text evidence="1">The sequence shown here is derived from an EMBL/GenBank/DDBJ whole genome shotgun (WGS) entry which is preliminary data.</text>
</comment>
<name>A0A3N6M9Z2_NATCH</name>
<proteinExistence type="predicted"/>
<keyword evidence="2" id="KW-1185">Reference proteome</keyword>
<protein>
    <submittedName>
        <fullName evidence="1">Uncharacterized protein</fullName>
    </submittedName>
</protein>
<evidence type="ECO:0000313" key="1">
    <source>
        <dbReference type="EMBL" id="RQH00529.1"/>
    </source>
</evidence>
<gene>
    <name evidence="1" type="ORF">EA472_11020</name>
</gene>
<dbReference type="OrthoDB" id="157606at2157"/>
<accession>A0A3N6M9Z2</accession>
<dbReference type="Proteomes" id="UP000281431">
    <property type="component" value="Unassembled WGS sequence"/>
</dbReference>
<organism evidence="1 2">
    <name type="scientific">Natrarchaeobius chitinivorans</name>
    <dbReference type="NCBI Taxonomy" id="1679083"/>
    <lineage>
        <taxon>Archaea</taxon>
        <taxon>Methanobacteriati</taxon>
        <taxon>Methanobacteriota</taxon>
        <taxon>Stenosarchaea group</taxon>
        <taxon>Halobacteria</taxon>
        <taxon>Halobacteriales</taxon>
        <taxon>Natrialbaceae</taxon>
        <taxon>Natrarchaeobius</taxon>
    </lineage>
</organism>
<sequence>MNDPDLRVVATLAVRVPLGATGDLTEGAVRIVERVDAVSAVTVVAVRRVAPGLNDTTVELEVLLTLEREDAGADDALARRRLEAGVGVEAVTDVETVEPDAPPVA</sequence>
<reference evidence="1 2" key="1">
    <citation type="submission" date="2018-10" db="EMBL/GenBank/DDBJ databases">
        <title>Natrarchaeobius chitinivorans gen. nov., sp. nov., and Natrarchaeobius haloalkaliphilus sp. nov., alkaliphilic, chitin-utilizing haloarchaea from hypersaline alkaline lakes.</title>
        <authorList>
            <person name="Sorokin D.Y."/>
            <person name="Elcheninov A.G."/>
            <person name="Kostrikina N.A."/>
            <person name="Bale N.J."/>
            <person name="Sinninghe Damste J.S."/>
            <person name="Khijniak T.V."/>
            <person name="Kublanov I.V."/>
            <person name="Toshchakov S.V."/>
        </authorList>
    </citation>
    <scope>NUCLEOTIDE SEQUENCE [LARGE SCALE GENOMIC DNA]</scope>
    <source>
        <strain evidence="1 2">AArcht7</strain>
    </source>
</reference>
<dbReference type="EMBL" id="REFZ01000006">
    <property type="protein sequence ID" value="RQH00529.1"/>
    <property type="molecule type" value="Genomic_DNA"/>
</dbReference>